<keyword evidence="2" id="KW-0175">Coiled coil</keyword>
<dbReference type="GO" id="GO:0008017">
    <property type="term" value="F:microtubule binding"/>
    <property type="evidence" value="ECO:0007669"/>
    <property type="project" value="TreeGrafter"/>
</dbReference>
<proteinExistence type="inferred from homology"/>
<dbReference type="Pfam" id="PF15927">
    <property type="entry name" value="Casc1_N"/>
    <property type="match status" value="1"/>
</dbReference>
<keyword evidence="5" id="KW-1185">Reference proteome</keyword>
<sequence length="148" mass="17203">MPPKSKKAAVDKAAAEEAERIRLEEDVRLQELKAKKERELREQKEREAFEALLNQEKPRLDDEAQEFAVKYDKFEAIIKNLLDTKKEENEWKRFLECSILPDPLNEPELNAFIDLWAEEPVGSNDDPSILLLVEALPSAEKAIFIQFH</sequence>
<gene>
    <name evidence="4" type="ORF">HK100_003785</name>
</gene>
<dbReference type="GO" id="GO:0005930">
    <property type="term" value="C:axoneme"/>
    <property type="evidence" value="ECO:0007669"/>
    <property type="project" value="TreeGrafter"/>
</dbReference>
<name>A0AAD5SV66_9FUNG</name>
<feature type="domain" description="IC97/Casc1 N-terminal" evidence="3">
    <location>
        <begin position="19"/>
        <end position="121"/>
    </location>
</feature>
<protein>
    <recommendedName>
        <fullName evidence="3">IC97/Casc1 N-terminal domain-containing protein</fullName>
    </recommendedName>
</protein>
<organism evidence="4 5">
    <name type="scientific">Physocladia obscura</name>
    <dbReference type="NCBI Taxonomy" id="109957"/>
    <lineage>
        <taxon>Eukaryota</taxon>
        <taxon>Fungi</taxon>
        <taxon>Fungi incertae sedis</taxon>
        <taxon>Chytridiomycota</taxon>
        <taxon>Chytridiomycota incertae sedis</taxon>
        <taxon>Chytridiomycetes</taxon>
        <taxon>Chytridiales</taxon>
        <taxon>Chytriomycetaceae</taxon>
        <taxon>Physocladia</taxon>
    </lineage>
</organism>
<dbReference type="InterPro" id="IPR031826">
    <property type="entry name" value="IC97/Casc1_N"/>
</dbReference>
<dbReference type="AlphaFoldDB" id="A0AAD5SV66"/>
<dbReference type="PANTHER" id="PTHR20929">
    <property type="entry name" value="LUNG ADENOMA SUSCEPTIBILITY 1-RELATED"/>
    <property type="match status" value="1"/>
</dbReference>
<dbReference type="PANTHER" id="PTHR20929:SF11">
    <property type="entry name" value="DYNEIN AXONEMAL INTERMEDIATE CHAIN 7"/>
    <property type="match status" value="1"/>
</dbReference>
<dbReference type="Proteomes" id="UP001211907">
    <property type="component" value="Unassembled WGS sequence"/>
</dbReference>
<accession>A0AAD5SV66</accession>
<reference evidence="4" key="1">
    <citation type="submission" date="2020-05" db="EMBL/GenBank/DDBJ databases">
        <title>Phylogenomic resolution of chytrid fungi.</title>
        <authorList>
            <person name="Stajich J.E."/>
            <person name="Amses K."/>
            <person name="Simmons R."/>
            <person name="Seto K."/>
            <person name="Myers J."/>
            <person name="Bonds A."/>
            <person name="Quandt C.A."/>
            <person name="Barry K."/>
            <person name="Liu P."/>
            <person name="Grigoriev I."/>
            <person name="Longcore J.E."/>
            <person name="James T.Y."/>
        </authorList>
    </citation>
    <scope>NUCLEOTIDE SEQUENCE</scope>
    <source>
        <strain evidence="4">JEL0513</strain>
    </source>
</reference>
<feature type="coiled-coil region" evidence="2">
    <location>
        <begin position="6"/>
        <end position="47"/>
    </location>
</feature>
<dbReference type="GO" id="GO:0048487">
    <property type="term" value="F:beta-tubulin binding"/>
    <property type="evidence" value="ECO:0007669"/>
    <property type="project" value="TreeGrafter"/>
</dbReference>
<dbReference type="InterPro" id="IPR023247">
    <property type="entry name" value="IC97/Dnai7-like"/>
</dbReference>
<comment type="similarity">
    <text evidence="1">Belongs to the DNAI7 family.</text>
</comment>
<evidence type="ECO:0000313" key="4">
    <source>
        <dbReference type="EMBL" id="KAJ3106095.1"/>
    </source>
</evidence>
<evidence type="ECO:0000256" key="1">
    <source>
        <dbReference type="ARBA" id="ARBA00024332"/>
    </source>
</evidence>
<comment type="caution">
    <text evidence="4">The sequence shown here is derived from an EMBL/GenBank/DDBJ whole genome shotgun (WGS) entry which is preliminary data.</text>
</comment>
<evidence type="ECO:0000256" key="2">
    <source>
        <dbReference type="SAM" id="Coils"/>
    </source>
</evidence>
<evidence type="ECO:0000259" key="3">
    <source>
        <dbReference type="Pfam" id="PF15927"/>
    </source>
</evidence>
<dbReference type="EMBL" id="JADGJH010001973">
    <property type="protein sequence ID" value="KAJ3106095.1"/>
    <property type="molecule type" value="Genomic_DNA"/>
</dbReference>
<evidence type="ECO:0000313" key="5">
    <source>
        <dbReference type="Proteomes" id="UP001211907"/>
    </source>
</evidence>